<evidence type="ECO:0000313" key="3">
    <source>
        <dbReference type="Proteomes" id="UP000320693"/>
    </source>
</evidence>
<comment type="caution">
    <text evidence="2">The sequence shown here is derived from an EMBL/GenBank/DDBJ whole genome shotgun (WGS) entry which is preliminary data.</text>
</comment>
<gene>
    <name evidence="2" type="ORF">PSA01_66230</name>
</gene>
<dbReference type="EMBL" id="BJNH01000140">
    <property type="protein sequence ID" value="GEC29594.1"/>
    <property type="molecule type" value="Genomic_DNA"/>
</dbReference>
<reference evidence="2 3" key="1">
    <citation type="submission" date="2019-06" db="EMBL/GenBank/DDBJ databases">
        <title>Whole genome shotgun sequence of Pseudonocardia saturnea NBRC 14499.</title>
        <authorList>
            <person name="Hosoyama A."/>
            <person name="Uohara A."/>
            <person name="Ohji S."/>
            <person name="Ichikawa N."/>
        </authorList>
    </citation>
    <scope>NUCLEOTIDE SEQUENCE [LARGE SCALE GENOMIC DNA]</scope>
    <source>
        <strain evidence="2 3">NBRC 14499</strain>
    </source>
</reference>
<proteinExistence type="predicted"/>
<feature type="region of interest" description="Disordered" evidence="1">
    <location>
        <begin position="52"/>
        <end position="73"/>
    </location>
</feature>
<name>A0ABQ0S9K3_9PSEU</name>
<dbReference type="Proteomes" id="UP000320693">
    <property type="component" value="Unassembled WGS sequence"/>
</dbReference>
<keyword evidence="3" id="KW-1185">Reference proteome</keyword>
<accession>A0ABQ0S9K3</accession>
<protein>
    <submittedName>
        <fullName evidence="2">Uncharacterized protein</fullName>
    </submittedName>
</protein>
<evidence type="ECO:0000313" key="2">
    <source>
        <dbReference type="EMBL" id="GEC29594.1"/>
    </source>
</evidence>
<organism evidence="2 3">
    <name type="scientific">Pseudonocardia saturnea</name>
    <dbReference type="NCBI Taxonomy" id="33909"/>
    <lineage>
        <taxon>Bacteria</taxon>
        <taxon>Bacillati</taxon>
        <taxon>Actinomycetota</taxon>
        <taxon>Actinomycetes</taxon>
        <taxon>Pseudonocardiales</taxon>
        <taxon>Pseudonocardiaceae</taxon>
        <taxon>Pseudonocardia</taxon>
    </lineage>
</organism>
<evidence type="ECO:0000256" key="1">
    <source>
        <dbReference type="SAM" id="MobiDB-lite"/>
    </source>
</evidence>
<sequence>MLLGVGVRGVGVRGVVAPAESAYLVGGGRIILSATRVEHRVRDACADRIGGGPAVPGTAVRRTPGERATVMTR</sequence>